<protein>
    <recommendedName>
        <fullName evidence="8">Phosphodiesterase</fullName>
        <ecNumber evidence="8">3.1.4.-</ecNumber>
    </recommendedName>
</protein>
<organism evidence="10 11">
    <name type="scientific">Exaiptasia diaphana</name>
    <name type="common">Tropical sea anemone</name>
    <name type="synonym">Aiptasia pulchella</name>
    <dbReference type="NCBI Taxonomy" id="2652724"/>
    <lineage>
        <taxon>Eukaryota</taxon>
        <taxon>Metazoa</taxon>
        <taxon>Cnidaria</taxon>
        <taxon>Anthozoa</taxon>
        <taxon>Hexacorallia</taxon>
        <taxon>Actiniaria</taxon>
        <taxon>Aiptasiidae</taxon>
        <taxon>Exaiptasia</taxon>
    </lineage>
</organism>
<evidence type="ECO:0000256" key="1">
    <source>
        <dbReference type="ARBA" id="ARBA00007648"/>
    </source>
</evidence>
<dbReference type="RefSeq" id="XP_020910399.2">
    <property type="nucleotide sequence ID" value="XM_021054740.2"/>
</dbReference>
<dbReference type="Proteomes" id="UP000887567">
    <property type="component" value="Unplaced"/>
</dbReference>
<feature type="binding site" evidence="6">
    <location>
        <position position="518"/>
    </location>
    <ligand>
        <name>AMP</name>
        <dbReference type="ChEBI" id="CHEBI:456215"/>
    </ligand>
</feature>
<comment type="similarity">
    <text evidence="1 8">Belongs to the cyclic nucleotide phosphodiesterase family.</text>
</comment>
<dbReference type="AlphaFoldDB" id="A0A913XVA8"/>
<evidence type="ECO:0000259" key="9">
    <source>
        <dbReference type="PROSITE" id="PS51845"/>
    </source>
</evidence>
<feature type="binding site" evidence="7">
    <location>
        <position position="406"/>
    </location>
    <ligand>
        <name>Zn(2+)</name>
        <dbReference type="ChEBI" id="CHEBI:29105"/>
        <label>1</label>
    </ligand>
</feature>
<dbReference type="InterPro" id="IPR003018">
    <property type="entry name" value="GAF"/>
</dbReference>
<dbReference type="GO" id="GO:0004114">
    <property type="term" value="F:3',5'-cyclic-nucleotide phosphodiesterase activity"/>
    <property type="evidence" value="ECO:0007669"/>
    <property type="project" value="InterPro"/>
</dbReference>
<keyword evidence="2" id="KW-0140">cGMP</keyword>
<feature type="binding site" evidence="7">
    <location>
        <position position="407"/>
    </location>
    <ligand>
        <name>Zn(2+)</name>
        <dbReference type="ChEBI" id="CHEBI:29105"/>
        <label>2</label>
    </ligand>
</feature>
<dbReference type="GeneID" id="110248236"/>
<feature type="binding site" evidence="6">
    <location>
        <position position="407"/>
    </location>
    <ligand>
        <name>AMP</name>
        <dbReference type="ChEBI" id="CHEBI:456215"/>
    </ligand>
</feature>
<evidence type="ECO:0000313" key="11">
    <source>
        <dbReference type="Proteomes" id="UP000887567"/>
    </source>
</evidence>
<dbReference type="EnsemblMetazoa" id="XM_021054740.2">
    <property type="protein sequence ID" value="XP_020910399.2"/>
    <property type="gene ID" value="LOC110248236"/>
</dbReference>
<feature type="binding site" evidence="6">
    <location>
        <position position="569"/>
    </location>
    <ligand>
        <name>AMP</name>
        <dbReference type="ChEBI" id="CHEBI:456215"/>
    </ligand>
</feature>
<evidence type="ECO:0000256" key="3">
    <source>
        <dbReference type="ARBA" id="ARBA00022723"/>
    </source>
</evidence>
<dbReference type="GO" id="GO:0007165">
    <property type="term" value="P:signal transduction"/>
    <property type="evidence" value="ECO:0007669"/>
    <property type="project" value="InterPro"/>
</dbReference>
<dbReference type="SMART" id="SM00065">
    <property type="entry name" value="GAF"/>
    <property type="match status" value="1"/>
</dbReference>
<keyword evidence="4 8" id="KW-0378">Hydrolase</keyword>
<dbReference type="EC" id="3.1.4.-" evidence="8"/>
<dbReference type="OMA" id="HPAFYPK"/>
<dbReference type="CDD" id="cd00077">
    <property type="entry name" value="HDc"/>
    <property type="match status" value="1"/>
</dbReference>
<dbReference type="FunFam" id="3.30.450.40:FF:000007">
    <property type="entry name" value="Phosphodiesterase"/>
    <property type="match status" value="1"/>
</dbReference>
<feature type="binding site" evidence="6">
    <location>
        <begin position="366"/>
        <end position="370"/>
    </location>
    <ligand>
        <name>AMP</name>
        <dbReference type="ChEBI" id="CHEBI:456215"/>
    </ligand>
</feature>
<dbReference type="InterPro" id="IPR002073">
    <property type="entry name" value="PDEase_catalytic_dom"/>
</dbReference>
<dbReference type="OrthoDB" id="295473at2759"/>
<dbReference type="Gene3D" id="3.30.450.40">
    <property type="match status" value="2"/>
</dbReference>
<dbReference type="PRINTS" id="PR00387">
    <property type="entry name" value="PDIESTERASE1"/>
</dbReference>
<dbReference type="Gene3D" id="1.10.1300.10">
    <property type="entry name" value="3'5'-cyclic nucleotide phosphodiesterase, catalytic domain"/>
    <property type="match status" value="1"/>
</dbReference>
<evidence type="ECO:0000256" key="5">
    <source>
        <dbReference type="PIRSR" id="PIRSR623088-1"/>
    </source>
</evidence>
<dbReference type="Pfam" id="PF00233">
    <property type="entry name" value="PDEase_I"/>
    <property type="match status" value="1"/>
</dbReference>
<dbReference type="PANTHER" id="PTHR11347">
    <property type="entry name" value="CYCLIC NUCLEOTIDE PHOSPHODIESTERASE"/>
    <property type="match status" value="1"/>
</dbReference>
<evidence type="ECO:0000256" key="7">
    <source>
        <dbReference type="PIRSR" id="PIRSR623088-3"/>
    </source>
</evidence>
<feature type="binding site" evidence="7">
    <location>
        <position position="370"/>
    </location>
    <ligand>
        <name>Zn(2+)</name>
        <dbReference type="ChEBI" id="CHEBI:29105"/>
        <label>1</label>
    </ligand>
</feature>
<evidence type="ECO:0000256" key="6">
    <source>
        <dbReference type="PIRSR" id="PIRSR623088-2"/>
    </source>
</evidence>
<name>A0A913XVA8_EXADI</name>
<dbReference type="SUPFAM" id="SSF109604">
    <property type="entry name" value="HD-domain/PDEase-like"/>
    <property type="match status" value="1"/>
</dbReference>
<feature type="binding site" evidence="7">
    <location>
        <position position="407"/>
    </location>
    <ligand>
        <name>Zn(2+)</name>
        <dbReference type="ChEBI" id="CHEBI:29105"/>
        <label>1</label>
    </ligand>
</feature>
<dbReference type="PROSITE" id="PS00126">
    <property type="entry name" value="PDEASE_I_1"/>
    <property type="match status" value="1"/>
</dbReference>
<evidence type="ECO:0000256" key="4">
    <source>
        <dbReference type="ARBA" id="ARBA00022801"/>
    </source>
</evidence>
<dbReference type="KEGG" id="epa:110248236"/>
<comment type="cofactor">
    <cofactor evidence="8">
        <name>a divalent metal cation</name>
        <dbReference type="ChEBI" id="CHEBI:60240"/>
    </cofactor>
    <text evidence="8">Binds 2 divalent metal cations per subunit. Site 1 may preferentially bind zinc ions, while site 2 has a preference for magnesium and/or manganese ions.</text>
</comment>
<dbReference type="PROSITE" id="PS51845">
    <property type="entry name" value="PDEASE_I_2"/>
    <property type="match status" value="1"/>
</dbReference>
<sequence>VIQSKRILNINDISQKTKERFDISRITDYYVQSLLCLPVVSLKTDEIIGIVCAFNKDLPASRFTKEDESTLKFCCKNITGLLENSLEWEKEMVIKRQQEKLLQVAKNLFTHADDVSLLLNEIMTEARNLTNAERCSLFMLDHEHNELVAKVFDGEIPGNGKHKEGWDLTIPLNQGIVGHVAVTGKLLNIKDTYNHPLFYRGLDEKTGFRTKSVLCFPIKGEQGVLGVAELCNKVNGGCFTKFDEDLTKAFAIYCGISIFQSMLYKKASSESHRSQLTSEMMIYHMNVPQEEVDNLLKVPIQNQDQFSQDFSKFDYMPRTLLVEQTVPAVLYMMDDLGFIERWKIPKEILIRFTLMVKRGYREPPYHNWYHAFTVAHFCYLLYKNTDMDSRLTDIEKLALFVSCLCHDLDHRGTNNAFQVTSNSTLAALYSSEGSVMERHHFAQTMCIVNSPGCNIFKNLSEKNFAKVLDSIRTIILATDLAHHLKILKDIRRMAQDGYKSDREDHHKLLLCLMMTASDLSDQTKPWKGTRKIADLIYTEFFSQGDLEKVMGYTPSEMMDRERACIPKLQIDFLESIAFPVYSALGDIIPETSVVHESVLSNRDHWKVVQEENEQKGVIEKL</sequence>
<accession>A0A913XVA8</accession>
<reference evidence="10" key="1">
    <citation type="submission" date="2022-11" db="UniProtKB">
        <authorList>
            <consortium name="EnsemblMetazoa"/>
        </authorList>
    </citation>
    <scope>IDENTIFICATION</scope>
</reference>
<proteinExistence type="inferred from homology"/>
<dbReference type="SUPFAM" id="SSF55781">
    <property type="entry name" value="GAF domain-like"/>
    <property type="match status" value="2"/>
</dbReference>
<evidence type="ECO:0000256" key="2">
    <source>
        <dbReference type="ARBA" id="ARBA00022535"/>
    </source>
</evidence>
<dbReference type="GO" id="GO:0046872">
    <property type="term" value="F:metal ion binding"/>
    <property type="evidence" value="ECO:0007669"/>
    <property type="project" value="UniProtKB-KW"/>
</dbReference>
<dbReference type="FunFam" id="1.10.1300.10:FF:000003">
    <property type="entry name" value="Phosphodiesterase"/>
    <property type="match status" value="1"/>
</dbReference>
<dbReference type="InterPro" id="IPR023174">
    <property type="entry name" value="PDEase_CS"/>
</dbReference>
<keyword evidence="11" id="KW-1185">Reference proteome</keyword>
<feature type="binding site" evidence="7">
    <location>
        <position position="518"/>
    </location>
    <ligand>
        <name>Zn(2+)</name>
        <dbReference type="ChEBI" id="CHEBI:29105"/>
        <label>1</label>
    </ligand>
</feature>
<evidence type="ECO:0000313" key="10">
    <source>
        <dbReference type="EnsemblMetazoa" id="XP_020910399.2"/>
    </source>
</evidence>
<dbReference type="InterPro" id="IPR029016">
    <property type="entry name" value="GAF-like_dom_sf"/>
</dbReference>
<dbReference type="InterPro" id="IPR003607">
    <property type="entry name" value="HD/PDEase_dom"/>
</dbReference>
<feature type="active site" description="Proton donor" evidence="5">
    <location>
        <position position="366"/>
    </location>
</feature>
<dbReference type="SMART" id="SM00471">
    <property type="entry name" value="HDc"/>
    <property type="match status" value="1"/>
</dbReference>
<dbReference type="InterPro" id="IPR036971">
    <property type="entry name" value="PDEase_catalytic_dom_sf"/>
</dbReference>
<feature type="domain" description="PDEase" evidence="9">
    <location>
        <begin position="288"/>
        <end position="612"/>
    </location>
</feature>
<evidence type="ECO:0000256" key="8">
    <source>
        <dbReference type="RuleBase" id="RU363067"/>
    </source>
</evidence>
<dbReference type="Pfam" id="PF01590">
    <property type="entry name" value="GAF"/>
    <property type="match status" value="2"/>
</dbReference>
<dbReference type="InterPro" id="IPR023088">
    <property type="entry name" value="PDEase"/>
</dbReference>
<keyword evidence="3 7" id="KW-0479">Metal-binding</keyword>